<proteinExistence type="predicted"/>
<name>A0A921SP49_9MICO</name>
<accession>A0A921SP49</accession>
<protein>
    <submittedName>
        <fullName evidence="1">Uncharacterized protein</fullName>
    </submittedName>
</protein>
<reference evidence="1" key="1">
    <citation type="journal article" date="2021" name="PeerJ">
        <title>Extensive microbial diversity within the chicken gut microbiome revealed by metagenomics and culture.</title>
        <authorList>
            <person name="Gilroy R."/>
            <person name="Ravi A."/>
            <person name="Getino M."/>
            <person name="Pursley I."/>
            <person name="Horton D.L."/>
            <person name="Alikhan N.F."/>
            <person name="Baker D."/>
            <person name="Gharbi K."/>
            <person name="Hall N."/>
            <person name="Watson M."/>
            <person name="Adriaenssens E.M."/>
            <person name="Foster-Nyarko E."/>
            <person name="Jarju S."/>
            <person name="Secka A."/>
            <person name="Antonio M."/>
            <person name="Oren A."/>
            <person name="Chaudhuri R.R."/>
            <person name="La Ragione R."/>
            <person name="Hildebrand F."/>
            <person name="Pallen M.J."/>
        </authorList>
    </citation>
    <scope>NUCLEOTIDE SEQUENCE</scope>
    <source>
        <strain evidence="1">ChiGjej5B5-7349</strain>
    </source>
</reference>
<reference evidence="1" key="2">
    <citation type="submission" date="2021-09" db="EMBL/GenBank/DDBJ databases">
        <authorList>
            <person name="Gilroy R."/>
        </authorList>
    </citation>
    <scope>NUCLEOTIDE SEQUENCE</scope>
    <source>
        <strain evidence="1">ChiGjej5B5-7349</strain>
    </source>
</reference>
<dbReference type="EMBL" id="DYUK01000270">
    <property type="protein sequence ID" value="HJG81160.1"/>
    <property type="molecule type" value="Genomic_DNA"/>
</dbReference>
<evidence type="ECO:0000313" key="1">
    <source>
        <dbReference type="EMBL" id="HJG81160.1"/>
    </source>
</evidence>
<dbReference type="Proteomes" id="UP000784435">
    <property type="component" value="Unassembled WGS sequence"/>
</dbReference>
<dbReference type="AlphaFoldDB" id="A0A921SP49"/>
<organism evidence="1 2">
    <name type="scientific">Brevibacterium senegalense</name>
    <dbReference type="NCBI Taxonomy" id="1033736"/>
    <lineage>
        <taxon>Bacteria</taxon>
        <taxon>Bacillati</taxon>
        <taxon>Actinomycetota</taxon>
        <taxon>Actinomycetes</taxon>
        <taxon>Micrococcales</taxon>
        <taxon>Brevibacteriaceae</taxon>
        <taxon>Brevibacterium</taxon>
    </lineage>
</organism>
<comment type="caution">
    <text evidence="1">The sequence shown here is derived from an EMBL/GenBank/DDBJ whole genome shotgun (WGS) entry which is preliminary data.</text>
</comment>
<sequence>MSDTSSGSTPGFSHLIEKTVVMHANADWAATFRDVTAVMGEPAFSDGTGWAMFGVLALSDESGPAWSLLAKTTDLAAVADAAAATGWTVGEPHTGPHETRCLLESPTGLRVVAYAPLAHG</sequence>
<evidence type="ECO:0000313" key="2">
    <source>
        <dbReference type="Proteomes" id="UP000784435"/>
    </source>
</evidence>
<gene>
    <name evidence="1" type="ORF">K8V08_12190</name>
</gene>